<evidence type="ECO:0000256" key="2">
    <source>
        <dbReference type="ARBA" id="ARBA00004304"/>
    </source>
</evidence>
<keyword evidence="10" id="KW-0175">Coiled coil</keyword>
<dbReference type="PANTHER" id="PTHR15642:SF3">
    <property type="entry name" value="CYTOCHROME C OXIDASE ASSEMBLY FACTOR 3 HOMOLOG, MITOCHONDRIAL"/>
    <property type="match status" value="1"/>
</dbReference>
<evidence type="ECO:0000313" key="13">
    <source>
        <dbReference type="Proteomes" id="UP000309038"/>
    </source>
</evidence>
<proteinExistence type="inferred from homology"/>
<comment type="function">
    <text evidence="1 9">Required for assembly of cytochrome c oxidase (complex IV).</text>
</comment>
<feature type="domain" description="Cytochrome c oxidase assembly factor 3 mitochondrial coiled-coil" evidence="11">
    <location>
        <begin position="4"/>
        <end position="50"/>
    </location>
</feature>
<dbReference type="Proteomes" id="UP000309038">
    <property type="component" value="Unassembled WGS sequence"/>
</dbReference>
<evidence type="ECO:0000256" key="5">
    <source>
        <dbReference type="ARBA" id="ARBA00022692"/>
    </source>
</evidence>
<feature type="coiled-coil region" evidence="10">
    <location>
        <begin position="46"/>
        <end position="73"/>
    </location>
</feature>
<protein>
    <recommendedName>
        <fullName evidence="9">Cytochrome c oxidase assembly factor 3</fullName>
    </recommendedName>
</protein>
<evidence type="ECO:0000256" key="10">
    <source>
        <dbReference type="SAM" id="Coils"/>
    </source>
</evidence>
<dbReference type="PANTHER" id="PTHR15642">
    <property type="entry name" value="CYTOCHROME C OXIDASE ASSEMBLY FACTOR 3, MITOCHONDRIAL"/>
    <property type="match status" value="1"/>
</dbReference>
<keyword evidence="8 9" id="KW-0472">Membrane</keyword>
<evidence type="ECO:0000256" key="1">
    <source>
        <dbReference type="ARBA" id="ARBA00003064"/>
    </source>
</evidence>
<evidence type="ECO:0000256" key="3">
    <source>
        <dbReference type="ARBA" id="ARBA00007035"/>
    </source>
</evidence>
<organism evidence="12 13">
    <name type="scientific">Hermanssonia centrifuga</name>
    <dbReference type="NCBI Taxonomy" id="98765"/>
    <lineage>
        <taxon>Eukaryota</taxon>
        <taxon>Fungi</taxon>
        <taxon>Dikarya</taxon>
        <taxon>Basidiomycota</taxon>
        <taxon>Agaricomycotina</taxon>
        <taxon>Agaricomycetes</taxon>
        <taxon>Polyporales</taxon>
        <taxon>Meruliaceae</taxon>
        <taxon>Hermanssonia</taxon>
    </lineage>
</organism>
<gene>
    <name evidence="12" type="ORF">EW026_g5856</name>
</gene>
<evidence type="ECO:0000256" key="4">
    <source>
        <dbReference type="ARBA" id="ARBA00011351"/>
    </source>
</evidence>
<dbReference type="GO" id="GO:0033617">
    <property type="term" value="P:mitochondrial respiratory chain complex IV assembly"/>
    <property type="evidence" value="ECO:0007669"/>
    <property type="project" value="UniProtKB-UniRule"/>
</dbReference>
<dbReference type="AlphaFoldDB" id="A0A4S4KCT1"/>
<evidence type="ECO:0000256" key="6">
    <source>
        <dbReference type="ARBA" id="ARBA00022989"/>
    </source>
</evidence>
<comment type="similarity">
    <text evidence="3 9">Belongs to the COA3 family.</text>
</comment>
<dbReference type="Pfam" id="PF09813">
    <property type="entry name" value="Coa3_cc"/>
    <property type="match status" value="1"/>
</dbReference>
<keyword evidence="13" id="KW-1185">Reference proteome</keyword>
<evidence type="ECO:0000313" key="12">
    <source>
        <dbReference type="EMBL" id="THG95871.1"/>
    </source>
</evidence>
<evidence type="ECO:0000256" key="9">
    <source>
        <dbReference type="RuleBase" id="RU367056"/>
    </source>
</evidence>
<evidence type="ECO:0000259" key="11">
    <source>
        <dbReference type="Pfam" id="PF09813"/>
    </source>
</evidence>
<comment type="subcellular location">
    <subcellularLocation>
        <location evidence="2">Mitochondrion membrane</location>
        <topology evidence="2">Single-pass membrane protein</topology>
    </subcellularLocation>
</comment>
<dbReference type="InterPro" id="IPR018628">
    <property type="entry name" value="Coa3_CC"/>
</dbReference>
<reference evidence="12 13" key="1">
    <citation type="submission" date="2019-02" db="EMBL/GenBank/DDBJ databases">
        <title>Genome sequencing of the rare red list fungi Phlebia centrifuga.</title>
        <authorList>
            <person name="Buettner E."/>
            <person name="Kellner H."/>
        </authorList>
    </citation>
    <scope>NUCLEOTIDE SEQUENCE [LARGE SCALE GENOMIC DNA]</scope>
    <source>
        <strain evidence="12 13">DSM 108282</strain>
    </source>
</reference>
<keyword evidence="5 9" id="KW-0812">Transmembrane</keyword>
<evidence type="ECO:0000256" key="8">
    <source>
        <dbReference type="ARBA" id="ARBA00023136"/>
    </source>
</evidence>
<dbReference type="GO" id="GO:0005743">
    <property type="term" value="C:mitochondrial inner membrane"/>
    <property type="evidence" value="ECO:0007669"/>
    <property type="project" value="UniProtKB-UniRule"/>
</dbReference>
<evidence type="ECO:0000256" key="7">
    <source>
        <dbReference type="ARBA" id="ARBA00023128"/>
    </source>
</evidence>
<keyword evidence="7 9" id="KW-0496">Mitochondrion</keyword>
<keyword evidence="6 9" id="KW-1133">Transmembrane helix</keyword>
<name>A0A4S4KCT1_9APHY</name>
<keyword evidence="9" id="KW-0999">Mitochondrion inner membrane</keyword>
<dbReference type="InterPro" id="IPR041752">
    <property type="entry name" value="Coa3"/>
</dbReference>
<comment type="caution">
    <text evidence="12">The sequence shown here is derived from an EMBL/GenBank/DDBJ whole genome shotgun (WGS) entry which is preliminary data.</text>
</comment>
<feature type="transmembrane region" description="Helical" evidence="9">
    <location>
        <begin position="12"/>
        <end position="33"/>
    </location>
</feature>
<dbReference type="EMBL" id="SGPJ01000281">
    <property type="protein sequence ID" value="THG95871.1"/>
    <property type="molecule type" value="Genomic_DNA"/>
</dbReference>
<accession>A0A4S4KCT1</accession>
<comment type="subunit">
    <text evidence="4 9">Component of 250-400 kDa complexes called cytochrome oxidase assembly intermediates or COA complexes.</text>
</comment>
<sequence>MSPGLQRAREPFRLRNAVTGIILMSFAVGVWAYSIGAVKQDEFHDVDEEARELARSGAQVKSLEDEAKELAVQTTAKSVSAPIIPLATTPPVPTVVPGDRPRGVVASLLYERYPQLLDPASKTLVWGAPPVDNIGKFRIGSRR</sequence>